<dbReference type="PROSITE" id="PS51257">
    <property type="entry name" value="PROKAR_LIPOPROTEIN"/>
    <property type="match status" value="1"/>
</dbReference>
<reference evidence="2" key="2">
    <citation type="submission" date="2022-02" db="EMBL/GenBank/DDBJ databases">
        <authorList>
            <person name="Elcheninov A.G."/>
            <person name="Sorokin D.Y."/>
            <person name="Kublanov I.V."/>
        </authorList>
    </citation>
    <scope>NUCLEOTIDE SEQUENCE</scope>
    <source>
        <strain evidence="2">AArc-St2</strain>
    </source>
</reference>
<reference evidence="2" key="1">
    <citation type="journal article" date="2022" name="Syst. Appl. Microbiol.">
        <title>Natronocalculus amylovorans gen. nov., sp. nov., and Natranaeroarchaeum aerophilus sp. nov., dominant culturable amylolytic natronoarchaea from hypersaline soda lakes in southwestern Siberia.</title>
        <authorList>
            <person name="Sorokin D.Y."/>
            <person name="Elcheninov A.G."/>
            <person name="Khizhniak T.V."/>
            <person name="Koenen M."/>
            <person name="Bale N.J."/>
            <person name="Damste J.S.S."/>
            <person name="Kublanov I.V."/>
        </authorList>
    </citation>
    <scope>NUCLEOTIDE SEQUENCE</scope>
    <source>
        <strain evidence="2">AArc-St2</strain>
    </source>
</reference>
<accession>A0AAE3FYA4</accession>
<dbReference type="RefSeq" id="WP_250584550.1">
    <property type="nucleotide sequence ID" value="NZ_JAKRVX010000004.1"/>
</dbReference>
<dbReference type="AlphaFoldDB" id="A0AAE3FYA4"/>
<organism evidence="2 3">
    <name type="scientific">Natronocalculus amylovorans</name>
    <dbReference type="NCBI Taxonomy" id="2917812"/>
    <lineage>
        <taxon>Archaea</taxon>
        <taxon>Methanobacteriati</taxon>
        <taxon>Methanobacteriota</taxon>
        <taxon>Stenosarchaea group</taxon>
        <taxon>Halobacteria</taxon>
        <taxon>Halobacteriales</taxon>
        <taxon>Haloferacaceae</taxon>
        <taxon>Natronocalculus</taxon>
    </lineage>
</organism>
<evidence type="ECO:0000313" key="3">
    <source>
        <dbReference type="Proteomes" id="UP001203207"/>
    </source>
</evidence>
<evidence type="ECO:0000256" key="1">
    <source>
        <dbReference type="SAM" id="MobiDB-lite"/>
    </source>
</evidence>
<dbReference type="Proteomes" id="UP001203207">
    <property type="component" value="Unassembled WGS sequence"/>
</dbReference>
<keyword evidence="3" id="KW-1185">Reference proteome</keyword>
<protein>
    <submittedName>
        <fullName evidence="2">Uncharacterized protein</fullName>
    </submittedName>
</protein>
<evidence type="ECO:0000313" key="2">
    <source>
        <dbReference type="EMBL" id="MCL9817440.1"/>
    </source>
</evidence>
<gene>
    <name evidence="2" type="ORF">AArcSt2_10845</name>
</gene>
<dbReference type="PROSITE" id="PS51318">
    <property type="entry name" value="TAT"/>
    <property type="match status" value="1"/>
</dbReference>
<dbReference type="InterPro" id="IPR006311">
    <property type="entry name" value="TAT_signal"/>
</dbReference>
<comment type="caution">
    <text evidence="2">The sequence shown here is derived from an EMBL/GenBank/DDBJ whole genome shotgun (WGS) entry which is preliminary data.</text>
</comment>
<name>A0AAE3FYA4_9EURY</name>
<dbReference type="EMBL" id="JAKRVX010000004">
    <property type="protein sequence ID" value="MCL9817440.1"/>
    <property type="molecule type" value="Genomic_DNA"/>
</dbReference>
<feature type="region of interest" description="Disordered" evidence="1">
    <location>
        <begin position="52"/>
        <end position="73"/>
    </location>
</feature>
<proteinExistence type="predicted"/>
<sequence>MNKSWHSRRAFLATGATLTGTAIAGCIGAPASGETEASDRSPGEGDIRIQSADDLEEPGGGSDLAGTAGDGEPDWIDAHNMRFRGWYDADRYNPAMPYHNEDISLSIVNRAGYTVEIKLFDEDGNSLYTKRRNFAQAWWIRSYSSTTAEIRVLGSAQNEALEIDLTEGRHHEIWLSGAVLTASYWIGRW</sequence>